<dbReference type="PANTHER" id="PTHR12259">
    <property type="entry name" value="RGS-GAIP INTERACTING PROTEIN GIPC"/>
    <property type="match status" value="1"/>
</dbReference>
<dbReference type="InterPro" id="IPR036034">
    <property type="entry name" value="PDZ_sf"/>
</dbReference>
<dbReference type="SUPFAM" id="SSF50156">
    <property type="entry name" value="PDZ domain-like"/>
    <property type="match status" value="1"/>
</dbReference>
<dbReference type="Pfam" id="PF25082">
    <property type="entry name" value="GIPC1_GH2"/>
    <property type="match status" value="1"/>
</dbReference>
<dbReference type="OrthoDB" id="6509831at2759"/>
<dbReference type="OMA" id="THRMSIN"/>
<evidence type="ECO:0000256" key="2">
    <source>
        <dbReference type="SAM" id="MobiDB-lite"/>
    </source>
</evidence>
<feature type="compositionally biased region" description="Basic residues" evidence="2">
    <location>
        <begin position="8"/>
        <end position="18"/>
    </location>
</feature>
<dbReference type="WBParaSite" id="HCON_00069600-00001">
    <property type="protein sequence ID" value="HCON_00069600-00001"/>
    <property type="gene ID" value="HCON_00069600"/>
</dbReference>
<evidence type="ECO:0000313" key="4">
    <source>
        <dbReference type="Proteomes" id="UP000025227"/>
    </source>
</evidence>
<dbReference type="Pfam" id="PF25083">
    <property type="entry name" value="GIPC1_GH1"/>
    <property type="match status" value="1"/>
</dbReference>
<reference evidence="5" key="1">
    <citation type="submission" date="2020-12" db="UniProtKB">
        <authorList>
            <consortium name="WormBaseParasite"/>
        </authorList>
    </citation>
    <scope>IDENTIFICATION</scope>
    <source>
        <strain evidence="5">MHco3</strain>
    </source>
</reference>
<evidence type="ECO:0000259" key="3">
    <source>
        <dbReference type="PROSITE" id="PS50106"/>
    </source>
</evidence>
<dbReference type="PROSITE" id="PS50106">
    <property type="entry name" value="PDZ"/>
    <property type="match status" value="1"/>
</dbReference>
<dbReference type="PANTHER" id="PTHR12259:SF1">
    <property type="entry name" value="GH21964P"/>
    <property type="match status" value="1"/>
</dbReference>
<feature type="region of interest" description="Disordered" evidence="2">
    <location>
        <begin position="136"/>
        <end position="162"/>
    </location>
</feature>
<dbReference type="Pfam" id="PF00595">
    <property type="entry name" value="PDZ"/>
    <property type="match status" value="1"/>
</dbReference>
<evidence type="ECO:0000313" key="5">
    <source>
        <dbReference type="WBParaSite" id="HCON_00069600-00001"/>
    </source>
</evidence>
<keyword evidence="4" id="KW-1185">Reference proteome</keyword>
<proteinExistence type="inferred from homology"/>
<feature type="compositionally biased region" description="Basic residues" evidence="2">
    <location>
        <begin position="92"/>
        <end position="104"/>
    </location>
</feature>
<dbReference type="CDD" id="cd21180">
    <property type="entry name" value="GH2_GIPC"/>
    <property type="match status" value="1"/>
</dbReference>
<feature type="region of interest" description="Disordered" evidence="2">
    <location>
        <begin position="1"/>
        <end position="44"/>
    </location>
</feature>
<dbReference type="InterPro" id="IPR055349">
    <property type="entry name" value="GH2_GIPC"/>
</dbReference>
<dbReference type="InterPro" id="IPR017379">
    <property type="entry name" value="GIPC1/2/3"/>
</dbReference>
<accession>A0A7I4YBV9</accession>
<name>A0A7I4YBV9_HAECO</name>
<comment type="similarity">
    <text evidence="1">Belongs to the GIPC family.</text>
</comment>
<dbReference type="Proteomes" id="UP000025227">
    <property type="component" value="Unplaced"/>
</dbReference>
<dbReference type="InterPro" id="IPR001478">
    <property type="entry name" value="PDZ"/>
</dbReference>
<organism evidence="4 5">
    <name type="scientific">Haemonchus contortus</name>
    <name type="common">Barber pole worm</name>
    <dbReference type="NCBI Taxonomy" id="6289"/>
    <lineage>
        <taxon>Eukaryota</taxon>
        <taxon>Metazoa</taxon>
        <taxon>Ecdysozoa</taxon>
        <taxon>Nematoda</taxon>
        <taxon>Chromadorea</taxon>
        <taxon>Rhabditida</taxon>
        <taxon>Rhabditina</taxon>
        <taxon>Rhabditomorpha</taxon>
        <taxon>Strongyloidea</taxon>
        <taxon>Trichostrongylidae</taxon>
        <taxon>Haemonchus</taxon>
    </lineage>
</organism>
<dbReference type="Gene3D" id="2.30.42.10">
    <property type="match status" value="1"/>
</dbReference>
<feature type="region of interest" description="Disordered" evidence="2">
    <location>
        <begin position="63"/>
        <end position="106"/>
    </location>
</feature>
<dbReference type="AlphaFoldDB" id="A0A7I4YBV9"/>
<dbReference type="InterPro" id="IPR056814">
    <property type="entry name" value="GIPC1-3_GH1"/>
</dbReference>
<feature type="domain" description="PDZ" evidence="3">
    <location>
        <begin position="452"/>
        <end position="520"/>
    </location>
</feature>
<protein>
    <submittedName>
        <fullName evidence="5">PDZ domain-containing protein</fullName>
    </submittedName>
</protein>
<feature type="compositionally biased region" description="Low complexity" evidence="2">
    <location>
        <begin position="142"/>
        <end position="162"/>
    </location>
</feature>
<sequence length="676" mass="74722">MNQGAGGNRRKSRSRTRKPNAWLRFPRWNPHPQPNPQEPVHGHHTEEDCQLCTDSQLCPNRGGMVKRSCSASDAPRDEQGAVFYGPWPRPPARPRSRSMKRCPSRKTALTKNVNAGPMRPPTPKPVWNRIPFADAVRSQDTSGSSSGPEPMSSPTLSRVSSTLSSEESITEIFRFDSEIFASSPTKKASVEQKQNNGVVALRNPNTVAIYAPPRMITAMPAKVALGIPTMRGTFGTVITPSPPVDVKDMIEKLKNIAANQQNPEVLTTLKSMGSNQKSVIANSTQPQRCIEMLSTENSLHAKDVTIKPPHPQKCVEETALTQKSTVMEGASKPPSTTAVRVPSQKTSTLFKSRKQGRSANISNATDCSPIALAARKLKFCCQLAHGSPTAIISNFSSIDELFQSIAGCFNISPDDIIFCTINTFRPDMDKLFSGSLEYSDMLFAHVKGQAVEVELTKSEPLFGLTVADNGRCRSFIKRMKENSIAARAQPALAIGQLIEKIDDVNVTGMRHYEVVRILRNMPIGKTFTLRVVSPKQSGFQKIAPRSLMTHKQSINEGMGTLRFKANGGVVIQEGTVDKKMISRLNDILDSYLGVQDDQLAQSLWDMAMSCKTLPQMNKAVRESELSVFDFPEELVFDMWGVVGDWRRCKEKKPKKSLDDVNLLEDDEEPLLAPLFR</sequence>
<dbReference type="SMART" id="SM00228">
    <property type="entry name" value="PDZ"/>
    <property type="match status" value="1"/>
</dbReference>
<evidence type="ECO:0000256" key="1">
    <source>
        <dbReference type="ARBA" id="ARBA00009011"/>
    </source>
</evidence>